<dbReference type="InterPro" id="IPR003439">
    <property type="entry name" value="ABC_transporter-like_ATP-bd"/>
</dbReference>
<comment type="similarity">
    <text evidence="3">Belongs to the ABC transporter superfamily. ABCB family. Multidrug resistance exporter (TC 3.A.1.201) subfamily.</text>
</comment>
<dbReference type="GO" id="GO:0016887">
    <property type="term" value="F:ATP hydrolysis activity"/>
    <property type="evidence" value="ECO:0007669"/>
    <property type="project" value="InterPro"/>
</dbReference>
<feature type="transmembrane region" description="Helical" evidence="10">
    <location>
        <begin position="673"/>
        <end position="692"/>
    </location>
</feature>
<dbReference type="SUPFAM" id="SSF90123">
    <property type="entry name" value="ABC transporter transmembrane region"/>
    <property type="match status" value="2"/>
</dbReference>
<dbReference type="InterPro" id="IPR027417">
    <property type="entry name" value="P-loop_NTPase"/>
</dbReference>
<feature type="domain" description="ABC transmembrane type-1" evidence="12">
    <location>
        <begin position="675"/>
        <end position="919"/>
    </location>
</feature>
<dbReference type="Pfam" id="PF00664">
    <property type="entry name" value="ABC_membrane"/>
    <property type="match status" value="2"/>
</dbReference>
<protein>
    <submittedName>
        <fullName evidence="13">Multidrug resistance protein 3</fullName>
    </submittedName>
</protein>
<evidence type="ECO:0000256" key="10">
    <source>
        <dbReference type="SAM" id="Phobius"/>
    </source>
</evidence>
<accession>A0AA97PPQ9</accession>
<dbReference type="PANTHER" id="PTHR43394:SF1">
    <property type="entry name" value="ATP-BINDING CASSETTE SUB-FAMILY B MEMBER 10, MITOCHONDRIAL"/>
    <property type="match status" value="1"/>
</dbReference>
<dbReference type="GO" id="GO:0012505">
    <property type="term" value="C:endomembrane system"/>
    <property type="evidence" value="ECO:0007669"/>
    <property type="project" value="UniProtKB-SubCell"/>
</dbReference>
<dbReference type="InterPro" id="IPR011527">
    <property type="entry name" value="ABC1_TM_dom"/>
</dbReference>
<dbReference type="Proteomes" id="UP000011086">
    <property type="component" value="Unassembled WGS sequence"/>
</dbReference>
<feature type="transmembrane region" description="Helical" evidence="10">
    <location>
        <begin position="820"/>
        <end position="838"/>
    </location>
</feature>
<evidence type="ECO:0000256" key="8">
    <source>
        <dbReference type="ARBA" id="ARBA00023136"/>
    </source>
</evidence>
<dbReference type="CDD" id="cd18578">
    <property type="entry name" value="ABC_6TM_Pgp_ABCB1_D2_like"/>
    <property type="match status" value="1"/>
</dbReference>
<dbReference type="PROSITE" id="PS00211">
    <property type="entry name" value="ABC_TRANSPORTER_1"/>
    <property type="match status" value="2"/>
</dbReference>
<dbReference type="PANTHER" id="PTHR43394">
    <property type="entry name" value="ATP-DEPENDENT PERMEASE MDL1, MITOCHONDRIAL"/>
    <property type="match status" value="1"/>
</dbReference>
<dbReference type="InterPro" id="IPR017871">
    <property type="entry name" value="ABC_transporter-like_CS"/>
</dbReference>
<keyword evidence="8 10" id="KW-0472">Membrane</keyword>
<dbReference type="GO" id="GO:0005524">
    <property type="term" value="F:ATP binding"/>
    <property type="evidence" value="ECO:0007669"/>
    <property type="project" value="UniProtKB-KW"/>
</dbReference>
<dbReference type="Gene3D" id="3.40.50.300">
    <property type="entry name" value="P-loop containing nucleotide triphosphate hydrolases"/>
    <property type="match status" value="2"/>
</dbReference>
<organism evidence="13">
    <name type="scientific">Pyricularia oryzae (strain Y34)</name>
    <name type="common">Rice blast fungus</name>
    <name type="synonym">Magnaporthe oryzae</name>
    <dbReference type="NCBI Taxonomy" id="1143189"/>
    <lineage>
        <taxon>Eukaryota</taxon>
        <taxon>Fungi</taxon>
        <taxon>Dikarya</taxon>
        <taxon>Ascomycota</taxon>
        <taxon>Pezizomycotina</taxon>
        <taxon>Sordariomycetes</taxon>
        <taxon>Sordariomycetidae</taxon>
        <taxon>Magnaporthales</taxon>
        <taxon>Pyriculariaceae</taxon>
        <taxon>Pyricularia</taxon>
    </lineage>
</organism>
<feature type="transmembrane region" description="Helical" evidence="10">
    <location>
        <begin position="49"/>
        <end position="70"/>
    </location>
</feature>
<feature type="domain" description="ABC transporter" evidence="11">
    <location>
        <begin position="973"/>
        <end position="1211"/>
    </location>
</feature>
<feature type="domain" description="ABC transporter" evidence="11">
    <location>
        <begin position="279"/>
        <end position="552"/>
    </location>
</feature>
<proteinExistence type="inferred from homology"/>
<dbReference type="PROSITE" id="PS50893">
    <property type="entry name" value="ABC_TRANSPORTER_2"/>
    <property type="match status" value="2"/>
</dbReference>
<dbReference type="Pfam" id="PF00005">
    <property type="entry name" value="ABC_tran"/>
    <property type="match status" value="2"/>
</dbReference>
<feature type="transmembrane region" description="Helical" evidence="10">
    <location>
        <begin position="712"/>
        <end position="734"/>
    </location>
</feature>
<feature type="domain" description="ABC transmembrane type-1" evidence="12">
    <location>
        <begin position="119"/>
        <end position="219"/>
    </location>
</feature>
<dbReference type="InterPro" id="IPR036640">
    <property type="entry name" value="ABC1_TM_sf"/>
</dbReference>
<sequence>MTAATPADGEKGFKLNPKHLLAIHNFKRILTYGTKWDKIVLGVSTVSSVATGLTIPLMVVVFARLIGIFTDFYRQGSTVTGAQFSSQVNQCVYNIIYLFVARIIFSYISNVRLSRPLDVVVALVFNWLLTFVTIAGLAFIAIVYVIFTPLVGKKALEVHEADVKASSIATEAFTSVRMLAACGAENKVARRYAVHVDESYQKGLRMAWLVGVQQMFANFHSVLLCVMMMATSIGQITAPLAAAQQAAEACGIFHTIIDFPKPVYGSARGEHEVRADGDIVLMNVNFAYPTRPEVKVLDNLSLVFPAGKVTAIVGPSGSGKSTIVGILERWYEFNGDPVLNPLVRNPNPQAFSANKKQVLYLRNGFVSVGGRLLTEIDVKWWRNQIGLVQQDNVLFNTTIYKNVEHGLIGTLWEHESDEKKAMLIETACRDAFADEFINRLPDRYQTTVGESGIKLSGGQRQRLAIARAIVKQPKILILDEATSAIDVRSEQIVQAALERASRGRTTVVIAHRLGTVKKADKIIVLSKGQVVQEGTHDELRRQRGSAYYMLANAQSLNVRRRSSRMSIDQTPDEEDDSGYFRTTSMHDGDSDHTAHSSNYGSDEEDDFIMERPRVRARDDVGVEMSTSTIHTAHTPVSDGPPDDAAKIQVVEIQDHWLGGFAELLAEQGSRWKLYFVIIIGAIGAGASTPVQAYLFATLLNLFSFRGPQVNQLANFFCLMFVVLAAGVGISHLFLGWSTTRLGFGLTRFYRKEYFKNMISRPASFFDEEDHTVGSLTARLATDPTQLQQLLGVNMAFVLVSIFNVIGCCIVGFVFGWKLTIVSLASTMPIIVVAMAYRVRHEVRLEAEASKVFAEGARFASESIAAIRTVSSLTMEDGVGTRYEELLNKHVRQAFSKARWSLLLFSFSDSISFLCMAFVLCDCVHCRCSDIAHATAAADRVLDMREADDELDRGLPLIDPNEDAMLEEKEGAEVELRDVWFSYPTRPGTILKGLDIKVERGQFAAIVGPSGSGKTTVISLLERFYGADSGQVLYNGHDVLDLEPSAYRSNVSLVAQEPHLLSGSMRDNVLLGIEDESTVVHADIYAACQEAGLHDFISSLPEGYSTEVGARGVALSGGQKQRLSIARALIRRPALLLLDEATSALDSETERAVQETFEATKGSRTMIVVAHRLATVKNADVIFVMADGKVIEQGDHVSLLERRGVYYEMVVGILGVHLGSF</sequence>
<dbReference type="GO" id="GO:0015421">
    <property type="term" value="F:ABC-type oligopeptide transporter activity"/>
    <property type="evidence" value="ECO:0007669"/>
    <property type="project" value="TreeGrafter"/>
</dbReference>
<dbReference type="FunFam" id="3.40.50.300:FF:001530">
    <property type="entry name" value="ABC multidrug transporter (Eurofung)"/>
    <property type="match status" value="1"/>
</dbReference>
<feature type="region of interest" description="Disordered" evidence="9">
    <location>
        <begin position="559"/>
        <end position="606"/>
    </location>
</feature>
<keyword evidence="5" id="KW-0547">Nucleotide-binding</keyword>
<feature type="transmembrane region" description="Helical" evidence="10">
    <location>
        <begin position="120"/>
        <end position="147"/>
    </location>
</feature>
<gene>
    <name evidence="13" type="ORF">OOU_Y34scaffold00214g14</name>
</gene>
<evidence type="ECO:0000256" key="4">
    <source>
        <dbReference type="ARBA" id="ARBA00022692"/>
    </source>
</evidence>
<dbReference type="SUPFAM" id="SSF52540">
    <property type="entry name" value="P-loop containing nucleoside triphosphate hydrolases"/>
    <property type="match status" value="2"/>
</dbReference>
<feature type="transmembrane region" description="Helical" evidence="10">
    <location>
        <begin position="91"/>
        <end position="108"/>
    </location>
</feature>
<reference evidence="13" key="1">
    <citation type="journal article" date="2012" name="PLoS Genet.">
        <title>Comparative analysis of the genomes of two field isolates of the rice blast fungus Magnaporthe oryzae.</title>
        <authorList>
            <person name="Xue M."/>
            <person name="Yang J."/>
            <person name="Li Z."/>
            <person name="Hu S."/>
            <person name="Yao N."/>
            <person name="Dean R.A."/>
            <person name="Zhao W."/>
            <person name="Shen M."/>
            <person name="Zhang H."/>
            <person name="Li C."/>
            <person name="Liu L."/>
            <person name="Cao L."/>
            <person name="Xu X."/>
            <person name="Xing Y."/>
            <person name="Hsiang T."/>
            <person name="Zhang Z."/>
            <person name="Xu J.R."/>
            <person name="Peng Y.L."/>
        </authorList>
    </citation>
    <scope>NUCLEOTIDE SEQUENCE</scope>
    <source>
        <strain evidence="13">Y34</strain>
    </source>
</reference>
<dbReference type="GO" id="GO:0090374">
    <property type="term" value="P:oligopeptide export from mitochondrion"/>
    <property type="evidence" value="ECO:0007669"/>
    <property type="project" value="TreeGrafter"/>
</dbReference>
<dbReference type="Gene3D" id="1.20.1560.10">
    <property type="entry name" value="ABC transporter type 1, transmembrane domain"/>
    <property type="match status" value="3"/>
</dbReference>
<dbReference type="EMBL" id="JH793928">
    <property type="protein sequence ID" value="ELQ42352.1"/>
    <property type="molecule type" value="Genomic_DNA"/>
</dbReference>
<dbReference type="AlphaFoldDB" id="A0AA97PPQ9"/>
<dbReference type="InterPro" id="IPR039421">
    <property type="entry name" value="Type_1_exporter"/>
</dbReference>
<dbReference type="PROSITE" id="PS50929">
    <property type="entry name" value="ABC_TM1F"/>
    <property type="match status" value="2"/>
</dbReference>
<evidence type="ECO:0000256" key="6">
    <source>
        <dbReference type="ARBA" id="ARBA00022840"/>
    </source>
</evidence>
<keyword evidence="7 10" id="KW-1133">Transmembrane helix</keyword>
<dbReference type="InterPro" id="IPR003593">
    <property type="entry name" value="AAA+_ATPase"/>
</dbReference>
<evidence type="ECO:0000256" key="1">
    <source>
        <dbReference type="ARBA" id="ARBA00004141"/>
    </source>
</evidence>
<evidence type="ECO:0000256" key="9">
    <source>
        <dbReference type="SAM" id="MobiDB-lite"/>
    </source>
</evidence>
<dbReference type="GO" id="GO:0005743">
    <property type="term" value="C:mitochondrial inner membrane"/>
    <property type="evidence" value="ECO:0007669"/>
    <property type="project" value="TreeGrafter"/>
</dbReference>
<name>A0AA97PPQ9_PYRO3</name>
<dbReference type="SMART" id="SM00382">
    <property type="entry name" value="AAA"/>
    <property type="match status" value="2"/>
</dbReference>
<evidence type="ECO:0000259" key="11">
    <source>
        <dbReference type="PROSITE" id="PS50893"/>
    </source>
</evidence>
<evidence type="ECO:0000259" key="12">
    <source>
        <dbReference type="PROSITE" id="PS50929"/>
    </source>
</evidence>
<evidence type="ECO:0000313" key="13">
    <source>
        <dbReference type="EMBL" id="ELQ42352.1"/>
    </source>
</evidence>
<comment type="subcellular location">
    <subcellularLocation>
        <location evidence="2">Endomembrane system</location>
    </subcellularLocation>
    <subcellularLocation>
        <location evidence="1">Membrane</location>
        <topology evidence="1">Multi-pass membrane protein</topology>
    </subcellularLocation>
</comment>
<evidence type="ECO:0000256" key="7">
    <source>
        <dbReference type="ARBA" id="ARBA00022989"/>
    </source>
</evidence>
<evidence type="ECO:0000256" key="3">
    <source>
        <dbReference type="ARBA" id="ARBA00007577"/>
    </source>
</evidence>
<dbReference type="FunFam" id="3.40.50.300:FF:000913">
    <property type="entry name" value="ABC multidrug transporter SitT"/>
    <property type="match status" value="1"/>
</dbReference>
<keyword evidence="6" id="KW-0067">ATP-binding</keyword>
<keyword evidence="4 10" id="KW-0812">Transmembrane</keyword>
<evidence type="ECO:0000256" key="2">
    <source>
        <dbReference type="ARBA" id="ARBA00004308"/>
    </source>
</evidence>
<feature type="compositionally biased region" description="Basic and acidic residues" evidence="9">
    <location>
        <begin position="584"/>
        <end position="594"/>
    </location>
</feature>
<evidence type="ECO:0000256" key="5">
    <source>
        <dbReference type="ARBA" id="ARBA00022741"/>
    </source>
</evidence>
<feature type="transmembrane region" description="Helical" evidence="10">
    <location>
        <begin position="795"/>
        <end position="814"/>
    </location>
</feature>